<sequence>MTQDQHSSLFRKFFGPAGILNRERRSKLLLASIVLFYILPALSENRLIGKIAIIIVLYVALVASAMELAEKRTIFWTAIPLALLSMISLALSQSLPYQWLDLASRIALAIFFFFVSVSLFVYLGRAGGTEKGGMYVSVSLYFLLGMCWFAIYGVLNIVQPGSFTQGGAPMPEPVPWSTFLYFSMTTLTTLGYGDIVAVKPAARMCTTLEAAAGVLYVAITVARLVASRQEQKE</sequence>
<keyword evidence="1" id="KW-0472">Membrane</keyword>
<feature type="transmembrane region" description="Helical" evidence="1">
    <location>
        <begin position="178"/>
        <end position="198"/>
    </location>
</feature>
<feature type="transmembrane region" description="Helical" evidence="1">
    <location>
        <begin position="103"/>
        <end position="123"/>
    </location>
</feature>
<feature type="domain" description="Potassium channel" evidence="2">
    <location>
        <begin position="171"/>
        <end position="225"/>
    </location>
</feature>
<dbReference type="Proteomes" id="UP001059380">
    <property type="component" value="Chromosome"/>
</dbReference>
<feature type="transmembrane region" description="Helical" evidence="1">
    <location>
        <begin position="135"/>
        <end position="158"/>
    </location>
</feature>
<dbReference type="RefSeq" id="WP_260794349.1">
    <property type="nucleotide sequence ID" value="NZ_CP093313.1"/>
</dbReference>
<protein>
    <submittedName>
        <fullName evidence="3">Potassium channel family protein</fullName>
    </submittedName>
</protein>
<keyword evidence="3" id="KW-0813">Transport</keyword>
<accession>A0A9J7BPY5</accession>
<keyword evidence="3" id="KW-0407">Ion channel</keyword>
<feature type="transmembrane region" description="Helical" evidence="1">
    <location>
        <begin position="48"/>
        <end position="66"/>
    </location>
</feature>
<dbReference type="EMBL" id="CP093313">
    <property type="protein sequence ID" value="UWZ84843.1"/>
    <property type="molecule type" value="Genomic_DNA"/>
</dbReference>
<dbReference type="GO" id="GO:0034220">
    <property type="term" value="P:monoatomic ion transmembrane transport"/>
    <property type="evidence" value="ECO:0007669"/>
    <property type="project" value="UniProtKB-KW"/>
</dbReference>
<dbReference type="KEGG" id="orp:MOP44_02635"/>
<keyword evidence="4" id="KW-1185">Reference proteome</keyword>
<organism evidence="3 4">
    <name type="scientific">Occallatibacter riparius</name>
    <dbReference type="NCBI Taxonomy" id="1002689"/>
    <lineage>
        <taxon>Bacteria</taxon>
        <taxon>Pseudomonadati</taxon>
        <taxon>Acidobacteriota</taxon>
        <taxon>Terriglobia</taxon>
        <taxon>Terriglobales</taxon>
        <taxon>Acidobacteriaceae</taxon>
        <taxon>Occallatibacter</taxon>
    </lineage>
</organism>
<keyword evidence="3" id="KW-0406">Ion transport</keyword>
<evidence type="ECO:0000313" key="3">
    <source>
        <dbReference type="EMBL" id="UWZ84843.1"/>
    </source>
</evidence>
<dbReference type="InterPro" id="IPR013099">
    <property type="entry name" value="K_chnl_dom"/>
</dbReference>
<proteinExistence type="predicted"/>
<feature type="transmembrane region" description="Helical" evidence="1">
    <location>
        <begin position="73"/>
        <end position="91"/>
    </location>
</feature>
<evidence type="ECO:0000256" key="1">
    <source>
        <dbReference type="SAM" id="Phobius"/>
    </source>
</evidence>
<dbReference type="SUPFAM" id="SSF81324">
    <property type="entry name" value="Voltage-gated potassium channels"/>
    <property type="match status" value="1"/>
</dbReference>
<dbReference type="AlphaFoldDB" id="A0A9J7BPY5"/>
<keyword evidence="1" id="KW-1133">Transmembrane helix</keyword>
<evidence type="ECO:0000259" key="2">
    <source>
        <dbReference type="Pfam" id="PF07885"/>
    </source>
</evidence>
<reference evidence="3" key="1">
    <citation type="submission" date="2021-04" db="EMBL/GenBank/DDBJ databases">
        <title>Phylogenetic analysis of Acidobacteriaceae.</title>
        <authorList>
            <person name="Qiu L."/>
            <person name="Zhang Q."/>
        </authorList>
    </citation>
    <scope>NUCLEOTIDE SEQUENCE</scope>
    <source>
        <strain evidence="3">DSM 25168</strain>
    </source>
</reference>
<dbReference type="Gene3D" id="1.10.287.70">
    <property type="match status" value="1"/>
</dbReference>
<evidence type="ECO:0000313" key="4">
    <source>
        <dbReference type="Proteomes" id="UP001059380"/>
    </source>
</evidence>
<keyword evidence="1" id="KW-0812">Transmembrane</keyword>
<dbReference type="Pfam" id="PF07885">
    <property type="entry name" value="Ion_trans_2"/>
    <property type="match status" value="1"/>
</dbReference>
<name>A0A9J7BPY5_9BACT</name>
<gene>
    <name evidence="3" type="ORF">MOP44_02635</name>
</gene>
<feature type="transmembrane region" description="Helical" evidence="1">
    <location>
        <begin position="26"/>
        <end position="42"/>
    </location>
</feature>